<name>A0AAN6GKZ4_9BASI</name>
<feature type="non-terminal residue" evidence="2">
    <location>
        <position position="1"/>
    </location>
</feature>
<dbReference type="EMBL" id="JAPDMZ010000563">
    <property type="protein sequence ID" value="KAK0542296.1"/>
    <property type="molecule type" value="Genomic_DNA"/>
</dbReference>
<feature type="region of interest" description="Disordered" evidence="1">
    <location>
        <begin position="14"/>
        <end position="43"/>
    </location>
</feature>
<proteinExistence type="predicted"/>
<gene>
    <name evidence="2" type="ORF">OC846_006777</name>
</gene>
<protein>
    <recommendedName>
        <fullName evidence="4">Ubiquitin-like protease family profile domain-containing protein</fullName>
    </recommendedName>
</protein>
<dbReference type="Gene3D" id="3.40.395.10">
    <property type="entry name" value="Adenoviral Proteinase, Chain A"/>
    <property type="match status" value="1"/>
</dbReference>
<dbReference type="AlphaFoldDB" id="A0AAN6GKZ4"/>
<keyword evidence="3" id="KW-1185">Reference proteome</keyword>
<dbReference type="Proteomes" id="UP001176517">
    <property type="component" value="Unassembled WGS sequence"/>
</dbReference>
<reference evidence="2" key="1">
    <citation type="journal article" date="2023" name="PhytoFront">
        <title>Draft Genome Resources of Seven Strains of Tilletia horrida, Causal Agent of Kernel Smut of Rice.</title>
        <authorList>
            <person name="Khanal S."/>
            <person name="Antony Babu S."/>
            <person name="Zhou X.G."/>
        </authorList>
    </citation>
    <scope>NUCLEOTIDE SEQUENCE</scope>
    <source>
        <strain evidence="2">TX6</strain>
    </source>
</reference>
<organism evidence="2 3">
    <name type="scientific">Tilletia horrida</name>
    <dbReference type="NCBI Taxonomy" id="155126"/>
    <lineage>
        <taxon>Eukaryota</taxon>
        <taxon>Fungi</taxon>
        <taxon>Dikarya</taxon>
        <taxon>Basidiomycota</taxon>
        <taxon>Ustilaginomycotina</taxon>
        <taxon>Exobasidiomycetes</taxon>
        <taxon>Tilletiales</taxon>
        <taxon>Tilletiaceae</taxon>
        <taxon>Tilletia</taxon>
    </lineage>
</organism>
<dbReference type="InterPro" id="IPR038765">
    <property type="entry name" value="Papain-like_cys_pep_sf"/>
</dbReference>
<sequence length="385" mass="43003">PTAAHIRRLLLPRSGAPAPVIPDSPGRALPTAPQPHYKRSPDASDHYLQPSKLVLCICQHFVLMEPPNPPSASAQPKEPVLIDSVEWEGRHFEVWTDSYNGVCGKGFVSDQIVEWVIARELAGYSWLRTEASDSDSTLAPHPRTTLLITHFPTLLESAPEKADGPGRKPFNPFLYDFIFVPCHHGKHWTMTAIVKPWRLIHSLAPNKGPTSIPDFFLGSAQDVGRAHKRRKTIHQTSLDTLSPTRGRVDFLALAEAETSLFPWPSVGSGLSNEVPVIFWIDSLGGNDRAPDSVSKRFADLFGRWLQRAALRLYPDEIRAQSRLAWIDQDIKMRDTMSTRLPMPNIVKVGAPQQGETLDCALYTAHAAICLLNLYKQIWPLIEMLN</sequence>
<dbReference type="SUPFAM" id="SSF54001">
    <property type="entry name" value="Cysteine proteinases"/>
    <property type="match status" value="1"/>
</dbReference>
<evidence type="ECO:0000313" key="2">
    <source>
        <dbReference type="EMBL" id="KAK0542296.1"/>
    </source>
</evidence>
<comment type="caution">
    <text evidence="2">The sequence shown here is derived from an EMBL/GenBank/DDBJ whole genome shotgun (WGS) entry which is preliminary data.</text>
</comment>
<evidence type="ECO:0008006" key="4">
    <source>
        <dbReference type="Google" id="ProtNLM"/>
    </source>
</evidence>
<accession>A0AAN6GKZ4</accession>
<evidence type="ECO:0000313" key="3">
    <source>
        <dbReference type="Proteomes" id="UP001176517"/>
    </source>
</evidence>
<evidence type="ECO:0000256" key="1">
    <source>
        <dbReference type="SAM" id="MobiDB-lite"/>
    </source>
</evidence>